<dbReference type="Pfam" id="PF09940">
    <property type="entry name" value="DUF2172"/>
    <property type="match status" value="1"/>
</dbReference>
<dbReference type="SUPFAM" id="SSF53187">
    <property type="entry name" value="Zn-dependent exopeptidases"/>
    <property type="match status" value="1"/>
</dbReference>
<dbReference type="Gene3D" id="1.10.10.10">
    <property type="entry name" value="Winged helix-like DNA-binding domain superfamily/Winged helix DNA-binding domain"/>
    <property type="match status" value="1"/>
</dbReference>
<dbReference type="InterPro" id="IPR012353">
    <property type="entry name" value="UCP015244"/>
</dbReference>
<dbReference type="PIRSF" id="PIRSF015244">
    <property type="entry name" value="UCP015244"/>
    <property type="match status" value="1"/>
</dbReference>
<organism evidence="4">
    <name type="scientific">freshwater metagenome</name>
    <dbReference type="NCBI Taxonomy" id="449393"/>
    <lineage>
        <taxon>unclassified sequences</taxon>
        <taxon>metagenomes</taxon>
        <taxon>ecological metagenomes</taxon>
    </lineage>
</organism>
<evidence type="ECO:0000259" key="1">
    <source>
        <dbReference type="Pfam" id="PF09940"/>
    </source>
</evidence>
<dbReference type="Gene3D" id="3.40.630.10">
    <property type="entry name" value="Zn peptidases"/>
    <property type="match status" value="1"/>
</dbReference>
<dbReference type="InterPro" id="IPR032589">
    <property type="entry name" value="DUF4910"/>
</dbReference>
<evidence type="ECO:0000259" key="2">
    <source>
        <dbReference type="Pfam" id="PF16221"/>
    </source>
</evidence>
<proteinExistence type="predicted"/>
<dbReference type="AlphaFoldDB" id="A0A6J6I783"/>
<feature type="domain" description="DUF4910" evidence="3">
    <location>
        <begin position="25"/>
        <end position="363"/>
    </location>
</feature>
<dbReference type="EMBL" id="CAEZVB010000021">
    <property type="protein sequence ID" value="CAB4619264.1"/>
    <property type="molecule type" value="Genomic_DNA"/>
</dbReference>
<dbReference type="InterPro" id="IPR032622">
    <property type="entry name" value="UCP01524_HTH"/>
</dbReference>
<reference evidence="4" key="1">
    <citation type="submission" date="2020-05" db="EMBL/GenBank/DDBJ databases">
        <authorList>
            <person name="Chiriac C."/>
            <person name="Salcher M."/>
            <person name="Ghai R."/>
            <person name="Kavagutti S V."/>
        </authorList>
    </citation>
    <scope>NUCLEOTIDE SEQUENCE</scope>
</reference>
<dbReference type="Pfam" id="PF16221">
    <property type="entry name" value="HTH_47"/>
    <property type="match status" value="1"/>
</dbReference>
<dbReference type="InterPro" id="IPR036388">
    <property type="entry name" value="WH-like_DNA-bd_sf"/>
</dbReference>
<dbReference type="InterPro" id="IPR032610">
    <property type="entry name" value="DUF2172"/>
</dbReference>
<name>A0A6J6I783_9ZZZZ</name>
<feature type="domain" description="UCP01524 winged helix-turn-helix" evidence="2">
    <location>
        <begin position="367"/>
        <end position="439"/>
    </location>
</feature>
<evidence type="ECO:0000313" key="4">
    <source>
        <dbReference type="EMBL" id="CAB4619264.1"/>
    </source>
</evidence>
<protein>
    <submittedName>
        <fullName evidence="4">Unannotated protein</fullName>
    </submittedName>
</protein>
<dbReference type="Gene3D" id="3.50.30.90">
    <property type="match status" value="1"/>
</dbReference>
<feature type="domain" description="DUF2172" evidence="1">
    <location>
        <begin position="76"/>
        <end position="167"/>
    </location>
</feature>
<accession>A0A6J6I783</accession>
<sequence>MDIVGIVPTASVNAQGVGEEGRFMHDLATQLFPICRSLTGDGVRESFSIIREYLPGLVIHEVPSGTAAMDWTVPDEWNIRGAYLEGPNGDRILDFANSNIHVVGYSEPVDVVLTLDELQAHLHSDSEHVSAIPYVTSYYNRTWGFCLTQSQRDALQPGNYRAVIDSTLEPGSLTYGELVIPGETTDEVFVSTYICHPSLANNELSGPIVTIALARWIASLPARKYTYRFVFAPETIGAITYISRNLDHLRSHVVAAYNLTCIGDEGDYSYMQSRLGNLPLDRIASRVVATRPQPVVYSYLARGSDERQYCMPGVDLPMISLMRTKYGSYPQYHTHLDNLEFVTAAGLQGGLDLVRDCVTAFENATYYQATVLGEPQLGRRGLYHSVHARTVADVILLRTHVLAYADGMHSVADMAELFERTPQEVQVVVDELLEHGLLRVVSPGKGH</sequence>
<evidence type="ECO:0000259" key="3">
    <source>
        <dbReference type="Pfam" id="PF16254"/>
    </source>
</evidence>
<dbReference type="Pfam" id="PF16254">
    <property type="entry name" value="DUF4910"/>
    <property type="match status" value="1"/>
</dbReference>
<gene>
    <name evidence="4" type="ORF">UFOPK1908_00628</name>
</gene>